<dbReference type="PANTHER" id="PTHR32254:SF3">
    <property type="entry name" value="EXPRESSED PROTEIN-RELATED"/>
    <property type="match status" value="1"/>
</dbReference>
<evidence type="ECO:0000256" key="1">
    <source>
        <dbReference type="SAM" id="Phobius"/>
    </source>
</evidence>
<feature type="transmembrane region" description="Helical" evidence="1">
    <location>
        <begin position="16"/>
        <end position="34"/>
    </location>
</feature>
<reference evidence="3" key="2">
    <citation type="submission" date="2025-08" db="UniProtKB">
        <authorList>
            <consortium name="RefSeq"/>
        </authorList>
    </citation>
    <scope>IDENTIFICATION</scope>
    <source>
        <tissue evidence="3">Leaf</tissue>
    </source>
</reference>
<accession>A0A9R0JDI1</accession>
<dbReference type="KEGG" id="soe:110804551"/>
<keyword evidence="1" id="KW-0472">Membrane</keyword>
<evidence type="ECO:0000313" key="3">
    <source>
        <dbReference type="RefSeq" id="XP_021865851.2"/>
    </source>
</evidence>
<protein>
    <recommendedName>
        <fullName evidence="4">GTD-binding domain-containing protein</fullName>
    </recommendedName>
</protein>
<proteinExistence type="predicted"/>
<reference evidence="2" key="1">
    <citation type="journal article" date="2021" name="Nat. Commun.">
        <title>Genomic analyses provide insights into spinach domestication and the genetic basis of agronomic traits.</title>
        <authorList>
            <person name="Cai X."/>
            <person name="Sun X."/>
            <person name="Xu C."/>
            <person name="Sun H."/>
            <person name="Wang X."/>
            <person name="Ge C."/>
            <person name="Zhang Z."/>
            <person name="Wang Q."/>
            <person name="Fei Z."/>
            <person name="Jiao C."/>
            <person name="Wang Q."/>
        </authorList>
    </citation>
    <scope>NUCLEOTIDE SEQUENCE [LARGE SCALE GENOMIC DNA]</scope>
    <source>
        <strain evidence="2">cv. Varoflay</strain>
    </source>
</reference>
<keyword evidence="1" id="KW-0812">Transmembrane</keyword>
<evidence type="ECO:0008006" key="4">
    <source>
        <dbReference type="Google" id="ProtNLM"/>
    </source>
</evidence>
<dbReference type="Proteomes" id="UP000813463">
    <property type="component" value="Chromosome 4"/>
</dbReference>
<dbReference type="GeneID" id="110804551"/>
<name>A0A9R0JDI1_SPIOL</name>
<gene>
    <name evidence="3" type="primary">LOC110804551</name>
</gene>
<dbReference type="AlphaFoldDB" id="A0A9R0JDI1"/>
<keyword evidence="2" id="KW-1185">Reference proteome</keyword>
<dbReference type="PANTHER" id="PTHR32254">
    <property type="entry name" value="EXPRESSED PROTEIN"/>
    <property type="match status" value="1"/>
</dbReference>
<dbReference type="Pfam" id="PF06364">
    <property type="entry name" value="DUF1068"/>
    <property type="match status" value="1"/>
</dbReference>
<sequence>MISLSRNSGNCVRNSLVGFGIALTVLIIGLSLYWKGSKLGHHPSYSSNCSPCICDCPPPLSILNIAPGFVNLSIEDCGKSDPELETEMEKQYAELLMEELKLHEAVAQQQIRHMNATYREARRVASQYQHEAEKCTIAIETCEEARERAEALIRREMKLAFLWQQRAHSMGWQGE</sequence>
<evidence type="ECO:0000313" key="2">
    <source>
        <dbReference type="Proteomes" id="UP000813463"/>
    </source>
</evidence>
<dbReference type="RefSeq" id="XP_021865851.2">
    <property type="nucleotide sequence ID" value="XM_022010159.2"/>
</dbReference>
<keyword evidence="1" id="KW-1133">Transmembrane helix</keyword>
<dbReference type="InterPro" id="IPR010471">
    <property type="entry name" value="DUF1068"/>
</dbReference>
<organism evidence="2 3">
    <name type="scientific">Spinacia oleracea</name>
    <name type="common">Spinach</name>
    <dbReference type="NCBI Taxonomy" id="3562"/>
    <lineage>
        <taxon>Eukaryota</taxon>
        <taxon>Viridiplantae</taxon>
        <taxon>Streptophyta</taxon>
        <taxon>Embryophyta</taxon>
        <taxon>Tracheophyta</taxon>
        <taxon>Spermatophyta</taxon>
        <taxon>Magnoliopsida</taxon>
        <taxon>eudicotyledons</taxon>
        <taxon>Gunneridae</taxon>
        <taxon>Pentapetalae</taxon>
        <taxon>Caryophyllales</taxon>
        <taxon>Chenopodiaceae</taxon>
        <taxon>Chenopodioideae</taxon>
        <taxon>Anserineae</taxon>
        <taxon>Spinacia</taxon>
    </lineage>
</organism>